<dbReference type="Gene3D" id="3.40.50.720">
    <property type="entry name" value="NAD(P)-binding Rossmann-like Domain"/>
    <property type="match status" value="1"/>
</dbReference>
<dbReference type="Pfam" id="PF00999">
    <property type="entry name" value="Na_H_Exchanger"/>
    <property type="match status" value="1"/>
</dbReference>
<sequence>MHDISLITTIAFGLTAALVFGLLAKRIGLSPIVGYLLGGLMVGPHTPGFVGNAALASQLAEIGVILLMFGVGLHFHLKDLLAVRKIAVPGALGQSAAATVCCLGVAIAAGFDWKSGLVLGAATSVASTVVLLRVLMDHGLVDTPEGHVAIGWLVVEDIITVLVLVMLPALAASGAVDAAVAEGSSIWAALGIAVLKLVLLGGVVALAGAKFVPWLLLRVTRLRSPELFTLTVLVMAMAVAVLSYLIFDASMALGAFLAGMMVGQSKVSHQAGADALPMRDAFAVLFFVSVGMFFDYSILWKAPGLVLGVFAIIVVVKPVVALLIVIVSGRSLRTGLTVAGGLAQIGEFSFILAELAKSLKLMPGEGHDVLVAGAIFSISINPALFKGLLALEPWVQKHPRLASLVNRGSEARGLGVNAAMSDTAPSDSAVKAIVIGYGPVGQTLTRLLGEFKIDPTIIETNIDTVLELQGAGRRALYGDATRGALLQEAGIKSASYLVVTLPKTDVAIAVITAARALNPHIRVLTRARYLREREALEDAGAMVISYDEAESAVGLAEVLLTEVQAPQARIEAEVVRIRRELAVAH</sequence>
<feature type="transmembrane region" description="Helical" evidence="7">
    <location>
        <begin position="56"/>
        <end position="75"/>
    </location>
</feature>
<keyword evidence="10" id="KW-1185">Reference proteome</keyword>
<dbReference type="GO" id="GO:0015297">
    <property type="term" value="F:antiporter activity"/>
    <property type="evidence" value="ECO:0007669"/>
    <property type="project" value="InterPro"/>
</dbReference>
<feature type="transmembrane region" description="Helical" evidence="7">
    <location>
        <begin position="6"/>
        <end position="25"/>
    </location>
</feature>
<dbReference type="InterPro" id="IPR038770">
    <property type="entry name" value="Na+/solute_symporter_sf"/>
</dbReference>
<dbReference type="PROSITE" id="PS51201">
    <property type="entry name" value="RCK_N"/>
    <property type="match status" value="1"/>
</dbReference>
<keyword evidence="4 7" id="KW-0812">Transmembrane</keyword>
<dbReference type="EMBL" id="VMBG01000001">
    <property type="protein sequence ID" value="TSJ78909.1"/>
    <property type="molecule type" value="Genomic_DNA"/>
</dbReference>
<dbReference type="InterPro" id="IPR006153">
    <property type="entry name" value="Cation/H_exchanger_TM"/>
</dbReference>
<evidence type="ECO:0000256" key="7">
    <source>
        <dbReference type="SAM" id="Phobius"/>
    </source>
</evidence>
<feature type="transmembrane region" description="Helical" evidence="7">
    <location>
        <begin position="117"/>
        <end position="136"/>
    </location>
</feature>
<proteinExistence type="inferred from homology"/>
<evidence type="ECO:0000256" key="4">
    <source>
        <dbReference type="ARBA" id="ARBA00022692"/>
    </source>
</evidence>
<comment type="subcellular location">
    <subcellularLocation>
        <location evidence="1">Membrane</location>
        <topology evidence="1">Multi-pass membrane protein</topology>
    </subcellularLocation>
</comment>
<keyword evidence="3" id="KW-0813">Transport</keyword>
<feature type="transmembrane region" description="Helical" evidence="7">
    <location>
        <begin position="87"/>
        <end position="111"/>
    </location>
</feature>
<dbReference type="Proteomes" id="UP000315648">
    <property type="component" value="Unassembled WGS sequence"/>
</dbReference>
<dbReference type="GO" id="GO:0006813">
    <property type="term" value="P:potassium ion transport"/>
    <property type="evidence" value="ECO:0007669"/>
    <property type="project" value="InterPro"/>
</dbReference>
<feature type="transmembrane region" description="Helical" evidence="7">
    <location>
        <begin position="184"/>
        <end position="207"/>
    </location>
</feature>
<feature type="transmembrane region" description="Helical" evidence="7">
    <location>
        <begin position="32"/>
        <end position="50"/>
    </location>
</feature>
<feature type="domain" description="RCK N-terminal" evidence="8">
    <location>
        <begin position="429"/>
        <end position="550"/>
    </location>
</feature>
<feature type="transmembrane region" description="Helical" evidence="7">
    <location>
        <begin position="305"/>
        <end position="327"/>
    </location>
</feature>
<dbReference type="OrthoDB" id="9793589at2"/>
<evidence type="ECO:0000259" key="8">
    <source>
        <dbReference type="PROSITE" id="PS51201"/>
    </source>
</evidence>
<dbReference type="GO" id="GO:0016020">
    <property type="term" value="C:membrane"/>
    <property type="evidence" value="ECO:0007669"/>
    <property type="project" value="UniProtKB-SubCell"/>
</dbReference>
<dbReference type="InterPro" id="IPR003148">
    <property type="entry name" value="RCK_N"/>
</dbReference>
<evidence type="ECO:0000313" key="10">
    <source>
        <dbReference type="Proteomes" id="UP000315648"/>
    </source>
</evidence>
<organism evidence="9 10">
    <name type="scientific">Rariglobus hedericola</name>
    <dbReference type="NCBI Taxonomy" id="2597822"/>
    <lineage>
        <taxon>Bacteria</taxon>
        <taxon>Pseudomonadati</taxon>
        <taxon>Verrucomicrobiota</taxon>
        <taxon>Opitutia</taxon>
        <taxon>Opitutales</taxon>
        <taxon>Opitutaceae</taxon>
        <taxon>Rariglobus</taxon>
    </lineage>
</organism>
<evidence type="ECO:0000313" key="9">
    <source>
        <dbReference type="EMBL" id="TSJ78909.1"/>
    </source>
</evidence>
<feature type="transmembrane region" description="Helical" evidence="7">
    <location>
        <begin position="227"/>
        <end position="246"/>
    </location>
</feature>
<evidence type="ECO:0000256" key="6">
    <source>
        <dbReference type="ARBA" id="ARBA00023136"/>
    </source>
</evidence>
<name>A0A556QQK8_9BACT</name>
<feature type="transmembrane region" description="Helical" evidence="7">
    <location>
        <begin position="148"/>
        <end position="172"/>
    </location>
</feature>
<dbReference type="PANTHER" id="PTHR42751:SF1">
    <property type="entry name" value="CATION_PROTON ANTIPORTER YBAL-RELATED"/>
    <property type="match status" value="1"/>
</dbReference>
<dbReference type="PANTHER" id="PTHR42751">
    <property type="entry name" value="SODIUM/HYDROGEN EXCHANGER FAMILY/TRKA DOMAIN PROTEIN"/>
    <property type="match status" value="1"/>
</dbReference>
<feature type="transmembrane region" description="Helical" evidence="7">
    <location>
        <begin position="281"/>
        <end position="299"/>
    </location>
</feature>
<dbReference type="SUPFAM" id="SSF51735">
    <property type="entry name" value="NAD(P)-binding Rossmann-fold domains"/>
    <property type="match status" value="1"/>
</dbReference>
<gene>
    <name evidence="9" type="ORF">FPL22_06285</name>
</gene>
<evidence type="ECO:0000256" key="5">
    <source>
        <dbReference type="ARBA" id="ARBA00022989"/>
    </source>
</evidence>
<dbReference type="GO" id="GO:1902600">
    <property type="term" value="P:proton transmembrane transport"/>
    <property type="evidence" value="ECO:0007669"/>
    <property type="project" value="InterPro"/>
</dbReference>
<keyword evidence="5 7" id="KW-1133">Transmembrane helix</keyword>
<keyword evidence="6 7" id="KW-0472">Membrane</keyword>
<dbReference type="Pfam" id="PF02254">
    <property type="entry name" value="TrkA_N"/>
    <property type="match status" value="1"/>
</dbReference>
<protein>
    <submittedName>
        <fullName evidence="9">Sodium:proton exchanger</fullName>
    </submittedName>
</protein>
<comment type="caution">
    <text evidence="9">The sequence shown here is derived from an EMBL/GenBank/DDBJ whole genome shotgun (WGS) entry which is preliminary data.</text>
</comment>
<reference evidence="9 10" key="1">
    <citation type="submission" date="2019-07" db="EMBL/GenBank/DDBJ databases">
        <title>Description of 53C-WASEF.</title>
        <authorList>
            <person name="Pitt A."/>
            <person name="Hahn M.W."/>
        </authorList>
    </citation>
    <scope>NUCLEOTIDE SEQUENCE [LARGE SCALE GENOMIC DNA]</scope>
    <source>
        <strain evidence="9 10">53C-WASEF</strain>
    </source>
</reference>
<evidence type="ECO:0000256" key="1">
    <source>
        <dbReference type="ARBA" id="ARBA00004141"/>
    </source>
</evidence>
<dbReference type="InterPro" id="IPR036291">
    <property type="entry name" value="NAD(P)-bd_dom_sf"/>
</dbReference>
<evidence type="ECO:0000256" key="2">
    <source>
        <dbReference type="ARBA" id="ARBA00005551"/>
    </source>
</evidence>
<dbReference type="Gene3D" id="1.20.1530.20">
    <property type="match status" value="1"/>
</dbReference>
<comment type="similarity">
    <text evidence="2">Belongs to the monovalent cation:proton antiporter 2 (CPA2) transporter (TC 2.A.37) family.</text>
</comment>
<evidence type="ECO:0000256" key="3">
    <source>
        <dbReference type="ARBA" id="ARBA00022448"/>
    </source>
</evidence>
<dbReference type="AlphaFoldDB" id="A0A556QQK8"/>
<dbReference type="RefSeq" id="WP_144229250.1">
    <property type="nucleotide sequence ID" value="NZ_CBCRVV010000019.1"/>
</dbReference>
<accession>A0A556QQK8</accession>